<sequence length="158" mass="18023">MDCEFFIHKSCAELPPNIQHPPHPQHPFAIIGSSSATELCTGCVIYIHLDDYRYKCRLSCGVDLLVGCAAATLPPPEQEHKDQQEHEDKDYHEDEIIQHFAHEHPLASFHVNVPNWIRCRACGDKISSCVNDCRACIFMLHESCYLAPREIMNHPLHP</sequence>
<dbReference type="AlphaFoldDB" id="A0A218W369"/>
<comment type="caution">
    <text evidence="1">The sequence shown here is derived from an EMBL/GenBank/DDBJ whole genome shotgun (WGS) entry which is preliminary data.</text>
</comment>
<gene>
    <name evidence="1" type="ORF">CDL15_Pgr000431</name>
</gene>
<dbReference type="PANTHER" id="PTHR46288">
    <property type="entry name" value="PHORBOL-ESTER/DAG-TYPE DOMAIN-CONTAINING PROTEIN"/>
    <property type="match status" value="1"/>
</dbReference>
<evidence type="ECO:0000313" key="2">
    <source>
        <dbReference type="Proteomes" id="UP000197138"/>
    </source>
</evidence>
<reference evidence="2" key="1">
    <citation type="journal article" date="2017" name="Plant J.">
        <title>The pomegranate (Punica granatum L.) genome and the genomics of punicalagin biosynthesis.</title>
        <authorList>
            <person name="Qin G."/>
            <person name="Xu C."/>
            <person name="Ming R."/>
            <person name="Tang H."/>
            <person name="Guyot R."/>
            <person name="Kramer E.M."/>
            <person name="Hu Y."/>
            <person name="Yi X."/>
            <person name="Qi Y."/>
            <person name="Xu X."/>
            <person name="Gao Z."/>
            <person name="Pan H."/>
            <person name="Jian J."/>
            <person name="Tian Y."/>
            <person name="Yue Z."/>
            <person name="Xu Y."/>
        </authorList>
    </citation>
    <scope>NUCLEOTIDE SEQUENCE [LARGE SCALE GENOMIC DNA]</scope>
    <source>
        <strain evidence="2">cv. Dabenzi</strain>
    </source>
</reference>
<protein>
    <recommendedName>
        <fullName evidence="3">Phorbol-ester/DAG-type domain-containing protein</fullName>
    </recommendedName>
</protein>
<name>A0A218W369_PUNGR</name>
<accession>A0A218W369</accession>
<dbReference type="PANTHER" id="PTHR46288:SF27">
    <property type="entry name" value="CYSTEINE_HISTIDINE-RICH C1 DOMAIN FAMILY PROTEIN"/>
    <property type="match status" value="1"/>
</dbReference>
<evidence type="ECO:0008006" key="3">
    <source>
        <dbReference type="Google" id="ProtNLM"/>
    </source>
</evidence>
<dbReference type="Proteomes" id="UP000197138">
    <property type="component" value="Unassembled WGS sequence"/>
</dbReference>
<dbReference type="EMBL" id="MTKT01005400">
    <property type="protein sequence ID" value="OWM66979.1"/>
    <property type="molecule type" value="Genomic_DNA"/>
</dbReference>
<dbReference type="InterPro" id="IPR046349">
    <property type="entry name" value="C1-like_sf"/>
</dbReference>
<proteinExistence type="predicted"/>
<organism evidence="1 2">
    <name type="scientific">Punica granatum</name>
    <name type="common">Pomegranate</name>
    <dbReference type="NCBI Taxonomy" id="22663"/>
    <lineage>
        <taxon>Eukaryota</taxon>
        <taxon>Viridiplantae</taxon>
        <taxon>Streptophyta</taxon>
        <taxon>Embryophyta</taxon>
        <taxon>Tracheophyta</taxon>
        <taxon>Spermatophyta</taxon>
        <taxon>Magnoliopsida</taxon>
        <taxon>eudicotyledons</taxon>
        <taxon>Gunneridae</taxon>
        <taxon>Pentapetalae</taxon>
        <taxon>rosids</taxon>
        <taxon>malvids</taxon>
        <taxon>Myrtales</taxon>
        <taxon>Lythraceae</taxon>
        <taxon>Punica</taxon>
    </lineage>
</organism>
<dbReference type="SUPFAM" id="SSF57889">
    <property type="entry name" value="Cysteine-rich domain"/>
    <property type="match status" value="2"/>
</dbReference>
<evidence type="ECO:0000313" key="1">
    <source>
        <dbReference type="EMBL" id="OWM66979.1"/>
    </source>
</evidence>